<dbReference type="PANTHER" id="PTHR30050:SF4">
    <property type="entry name" value="ATP-BINDING PROTEIN RV3427C IN INSERTION SEQUENCE-RELATED"/>
    <property type="match status" value="1"/>
</dbReference>
<evidence type="ECO:0000313" key="7">
    <source>
        <dbReference type="Proteomes" id="UP000009229"/>
    </source>
</evidence>
<dbReference type="EMBL" id="CP002770">
    <property type="protein sequence ID" value="AEG16507.1"/>
    <property type="molecule type" value="Genomic_DNA"/>
</dbReference>
<accession>A0AAU8PK63</accession>
<dbReference type="KEGG" id="dku:Desku_3008"/>
<dbReference type="AlphaFoldDB" id="A0AAU8PK63"/>
<evidence type="ECO:0000313" key="5">
    <source>
        <dbReference type="EMBL" id="AEG16507.1"/>
    </source>
</evidence>
<keyword evidence="2" id="KW-0547">Nucleotide-binding</keyword>
<dbReference type="CDD" id="cd00009">
    <property type="entry name" value="AAA"/>
    <property type="match status" value="1"/>
</dbReference>
<comment type="similarity">
    <text evidence="1">Belongs to the IS21/IS1162 putative ATP-binding protein family.</text>
</comment>
<organism evidence="5 7">
    <name type="scientific">Desulfofundulus kuznetsovii (strain DSM 6115 / VKM B-1805 / 17)</name>
    <name type="common">Desulfotomaculum kuznetsovii</name>
    <dbReference type="NCBI Taxonomy" id="760568"/>
    <lineage>
        <taxon>Bacteria</taxon>
        <taxon>Bacillati</taxon>
        <taxon>Bacillota</taxon>
        <taxon>Clostridia</taxon>
        <taxon>Eubacteriales</taxon>
        <taxon>Peptococcaceae</taxon>
        <taxon>Desulfofundulus</taxon>
    </lineage>
</organism>
<gene>
    <name evidence="5" type="ordered locus">Desku_3008</name>
    <name evidence="6" type="ordered locus">Desku_3182</name>
</gene>
<dbReference type="KEGG" id="dku:Desku_3182"/>
<sequence>MINEQSELAVVENLAKTLKLPTVAAQAGPLSREAQAQGTSYLRYLAAVLEQELLHREEASLKRRLKAACFPVTKTLDSFDFSAVPSLSKTQVLGLARGEFIRRKENIILMGNTGIGKTHLAIGLATAACRQGYRVRFFAVPELVNELRAAYQENRLNRFIRQWLKYDLVVQDELGYVPFDQLSAQLLFQVHAARYERGSIIITTNLEFGQWVELFGDERLTAALIDRLTHRAHILVLNGESYRFRESLRRQGAKDASSVTG</sequence>
<dbReference type="GO" id="GO:0005524">
    <property type="term" value="F:ATP binding"/>
    <property type="evidence" value="ECO:0007669"/>
    <property type="project" value="UniProtKB-KW"/>
</dbReference>
<evidence type="ECO:0000313" key="6">
    <source>
        <dbReference type="EMBL" id="AEG16674.1"/>
    </source>
</evidence>
<dbReference type="RefSeq" id="WP_013824017.1">
    <property type="nucleotide sequence ID" value="NC_015573.1"/>
</dbReference>
<dbReference type="EMBL" id="CP002770">
    <property type="protein sequence ID" value="AEG16674.1"/>
    <property type="molecule type" value="Genomic_DNA"/>
</dbReference>
<dbReference type="SMART" id="SM00382">
    <property type="entry name" value="AAA"/>
    <property type="match status" value="1"/>
</dbReference>
<dbReference type="SUPFAM" id="SSF52540">
    <property type="entry name" value="P-loop containing nucleoside triphosphate hydrolases"/>
    <property type="match status" value="1"/>
</dbReference>
<dbReference type="Proteomes" id="UP000009229">
    <property type="component" value="Chromosome"/>
</dbReference>
<keyword evidence="3 5" id="KW-0067">ATP-binding</keyword>
<dbReference type="InterPro" id="IPR003593">
    <property type="entry name" value="AAA+_ATPase"/>
</dbReference>
<protein>
    <submittedName>
        <fullName evidence="5">IstB domain protein ATP-binding protein</fullName>
    </submittedName>
</protein>
<dbReference type="GO" id="GO:0006260">
    <property type="term" value="P:DNA replication"/>
    <property type="evidence" value="ECO:0007669"/>
    <property type="project" value="TreeGrafter"/>
</dbReference>
<name>A0AAU8PK63_DESK7</name>
<evidence type="ECO:0000256" key="2">
    <source>
        <dbReference type="ARBA" id="ARBA00022741"/>
    </source>
</evidence>
<feature type="domain" description="AAA+ ATPase" evidence="4">
    <location>
        <begin position="103"/>
        <end position="238"/>
    </location>
</feature>
<evidence type="ECO:0000256" key="3">
    <source>
        <dbReference type="ARBA" id="ARBA00022840"/>
    </source>
</evidence>
<keyword evidence="7" id="KW-1185">Reference proteome</keyword>
<reference evidence="5" key="2">
    <citation type="submission" date="2011-05" db="EMBL/GenBank/DDBJ databases">
        <title>Complete sequence of Desulfotomaculum kuznetsovii DSM 6115.</title>
        <authorList>
            <consortium name="US DOE Joint Genome Institute"/>
            <person name="Lucas S."/>
            <person name="Han J."/>
            <person name="Lapidus A."/>
            <person name="Cheng J.-F."/>
            <person name="Goodwin L."/>
            <person name="Pitluck S."/>
            <person name="Peters L."/>
            <person name="Mikhailova N."/>
            <person name="Lu M."/>
            <person name="Saunders E."/>
            <person name="Han C."/>
            <person name="Tapia R."/>
            <person name="Land M."/>
            <person name="Hauser L."/>
            <person name="Kyrpides N."/>
            <person name="Ivanova N."/>
            <person name="Pagani I."/>
            <person name="Nazina T."/>
            <person name="Ivanova A."/>
            <person name="Parshina S."/>
            <person name="Kuever J."/>
            <person name="Muyzer G."/>
            <person name="Plugge C."/>
            <person name="Stams A."/>
            <person name="Woyke T."/>
        </authorList>
    </citation>
    <scope>NUCLEOTIDE SEQUENCE</scope>
    <source>
        <strain evidence="5">DSM 6115</strain>
    </source>
</reference>
<dbReference type="InterPro" id="IPR002611">
    <property type="entry name" value="IstB_ATP-bd"/>
</dbReference>
<reference evidence="7" key="1">
    <citation type="submission" date="2011-05" db="EMBL/GenBank/DDBJ databases">
        <title>Complete sequence of Desulfotomaculum kuznetsovii DSM 6115.</title>
        <authorList>
            <person name="Lucas S."/>
            <person name="Han J."/>
            <person name="Lapidus A."/>
            <person name="Cheng J.-F."/>
            <person name="Goodwin L."/>
            <person name="Pitluck S."/>
            <person name="Peters L."/>
            <person name="Mikhailova N."/>
            <person name="Lu M."/>
            <person name="Saunders E."/>
            <person name="Han C."/>
            <person name="Tapia R."/>
            <person name="Land M."/>
            <person name="Hauser L."/>
            <person name="Kyrpides N."/>
            <person name="Ivanova N."/>
            <person name="Pagani I."/>
            <person name="Nazina T."/>
            <person name="Ivanova A."/>
            <person name="Parshina S."/>
            <person name="Kuever J."/>
            <person name="Muyzer G."/>
            <person name="Plugge C."/>
            <person name="Stams A."/>
            <person name="Woyke T."/>
        </authorList>
    </citation>
    <scope>NUCLEOTIDE SEQUENCE [LARGE SCALE GENOMIC DNA]</scope>
    <source>
        <strain evidence="7">DSM 6115 / VKM B-1805 / 17</strain>
    </source>
</reference>
<proteinExistence type="inferred from homology"/>
<dbReference type="Pfam" id="PF01695">
    <property type="entry name" value="IstB_IS21"/>
    <property type="match status" value="1"/>
</dbReference>
<dbReference type="InterPro" id="IPR027417">
    <property type="entry name" value="P-loop_NTPase"/>
</dbReference>
<evidence type="ECO:0000256" key="1">
    <source>
        <dbReference type="ARBA" id="ARBA00008059"/>
    </source>
</evidence>
<dbReference type="PIRSF" id="PIRSF003073">
    <property type="entry name" value="DNAC_TnpB_IstB"/>
    <property type="match status" value="1"/>
</dbReference>
<dbReference type="NCBIfam" id="NF038214">
    <property type="entry name" value="IS21_help_AAA"/>
    <property type="match status" value="1"/>
</dbReference>
<evidence type="ECO:0000259" key="4">
    <source>
        <dbReference type="SMART" id="SM00382"/>
    </source>
</evidence>
<dbReference type="InterPro" id="IPR047661">
    <property type="entry name" value="IstB"/>
</dbReference>
<dbReference type="Gene3D" id="3.40.50.300">
    <property type="entry name" value="P-loop containing nucleotide triphosphate hydrolases"/>
    <property type="match status" value="1"/>
</dbReference>
<dbReference type="PANTHER" id="PTHR30050">
    <property type="entry name" value="CHROMOSOMAL REPLICATION INITIATOR PROTEIN DNAA"/>
    <property type="match status" value="1"/>
</dbReference>
<dbReference type="InterPro" id="IPR028350">
    <property type="entry name" value="DNAC/IstB-like"/>
</dbReference>